<dbReference type="AlphaFoldDB" id="A0A5C3KIX5"/>
<proteinExistence type="predicted"/>
<reference evidence="1 2" key="1">
    <citation type="journal article" date="2019" name="Nat. Ecol. Evol.">
        <title>Megaphylogeny resolves global patterns of mushroom evolution.</title>
        <authorList>
            <person name="Varga T."/>
            <person name="Krizsan K."/>
            <person name="Foldi C."/>
            <person name="Dima B."/>
            <person name="Sanchez-Garcia M."/>
            <person name="Sanchez-Ramirez S."/>
            <person name="Szollosi G.J."/>
            <person name="Szarkandi J.G."/>
            <person name="Papp V."/>
            <person name="Albert L."/>
            <person name="Andreopoulos W."/>
            <person name="Angelini C."/>
            <person name="Antonin V."/>
            <person name="Barry K.W."/>
            <person name="Bougher N.L."/>
            <person name="Buchanan P."/>
            <person name="Buyck B."/>
            <person name="Bense V."/>
            <person name="Catcheside P."/>
            <person name="Chovatia M."/>
            <person name="Cooper J."/>
            <person name="Damon W."/>
            <person name="Desjardin D."/>
            <person name="Finy P."/>
            <person name="Geml J."/>
            <person name="Haridas S."/>
            <person name="Hughes K."/>
            <person name="Justo A."/>
            <person name="Karasinski D."/>
            <person name="Kautmanova I."/>
            <person name="Kiss B."/>
            <person name="Kocsube S."/>
            <person name="Kotiranta H."/>
            <person name="LaButti K.M."/>
            <person name="Lechner B.E."/>
            <person name="Liimatainen K."/>
            <person name="Lipzen A."/>
            <person name="Lukacs Z."/>
            <person name="Mihaltcheva S."/>
            <person name="Morgado L.N."/>
            <person name="Niskanen T."/>
            <person name="Noordeloos M.E."/>
            <person name="Ohm R.A."/>
            <person name="Ortiz-Santana B."/>
            <person name="Ovrebo C."/>
            <person name="Racz N."/>
            <person name="Riley R."/>
            <person name="Savchenko A."/>
            <person name="Shiryaev A."/>
            <person name="Soop K."/>
            <person name="Spirin V."/>
            <person name="Szebenyi C."/>
            <person name="Tomsovsky M."/>
            <person name="Tulloss R.E."/>
            <person name="Uehling J."/>
            <person name="Grigoriev I.V."/>
            <person name="Vagvolgyi C."/>
            <person name="Papp T."/>
            <person name="Martin F.M."/>
            <person name="Miettinen O."/>
            <person name="Hibbett D.S."/>
            <person name="Nagy L.G."/>
        </authorList>
    </citation>
    <scope>NUCLEOTIDE SEQUENCE [LARGE SCALE GENOMIC DNA]</scope>
    <source>
        <strain evidence="1 2">CBS 121175</strain>
    </source>
</reference>
<evidence type="ECO:0000313" key="1">
    <source>
        <dbReference type="EMBL" id="TFK19793.1"/>
    </source>
</evidence>
<dbReference type="EMBL" id="ML210325">
    <property type="protein sequence ID" value="TFK19793.1"/>
    <property type="molecule type" value="Genomic_DNA"/>
</dbReference>
<dbReference type="Proteomes" id="UP000307440">
    <property type="component" value="Unassembled WGS sequence"/>
</dbReference>
<accession>A0A5C3KIX5</accession>
<keyword evidence="2" id="KW-1185">Reference proteome</keyword>
<gene>
    <name evidence="1" type="ORF">FA15DRAFT_659621</name>
</gene>
<evidence type="ECO:0000313" key="2">
    <source>
        <dbReference type="Proteomes" id="UP000307440"/>
    </source>
</evidence>
<organism evidence="1 2">
    <name type="scientific">Coprinopsis marcescibilis</name>
    <name type="common">Agaric fungus</name>
    <name type="synonym">Psathyrella marcescibilis</name>
    <dbReference type="NCBI Taxonomy" id="230819"/>
    <lineage>
        <taxon>Eukaryota</taxon>
        <taxon>Fungi</taxon>
        <taxon>Dikarya</taxon>
        <taxon>Basidiomycota</taxon>
        <taxon>Agaricomycotina</taxon>
        <taxon>Agaricomycetes</taxon>
        <taxon>Agaricomycetidae</taxon>
        <taxon>Agaricales</taxon>
        <taxon>Agaricineae</taxon>
        <taxon>Psathyrellaceae</taxon>
        <taxon>Coprinopsis</taxon>
    </lineage>
</organism>
<name>A0A5C3KIX5_COPMA</name>
<sequence>MANVKIADYLQTSHLEMLKLYNSSGISDIRTISPQTLNCLPTFPDKPIKHLMSAGFALSAASEISRLYTVFFRNGAIYFVSLTYNAMILTTRSDPNSNGHYKHPDEPFSAPWSQSSIHPCSSYSQSHILYQNDSTPTTSIREGTHHWGIKGLAAAWFASVPPLQGYYEK</sequence>
<protein>
    <submittedName>
        <fullName evidence="1">Uncharacterized protein</fullName>
    </submittedName>
</protein>